<sequence>MSKERRDLLKALRAASPIAEQLRRTNELVARIPKLDLPAMSAVDLNLAPVIKMANEMRGRLDLQFPVIGNALKEIQKSWQMPLAINAFSASLGFNEALFKLPKWDFPKIDFDALHERDERALRFASLNNWFIQPEAPYSFARDIDECGEDVAKLDQFFIQMISSLKTEILERLKKDHPEHSPLIAESFRLHDEGRYLGAIPLAMISAEGIAYSVSEKSIFNSSKNRPEIASWLDKQPDLSKLAKAFLASLSEQHPMSKPRPGKLNRHRVLHGKDTAYDSELFSLQAISLLGFVGWAFAAEGLVSDKRYLNKGEDETVHSLNLPESS</sequence>
<organism evidence="1 2">
    <name type="scientific">Herbaspirillum rhizosphaerae</name>
    <dbReference type="NCBI Taxonomy" id="346179"/>
    <lineage>
        <taxon>Bacteria</taxon>
        <taxon>Pseudomonadati</taxon>
        <taxon>Pseudomonadota</taxon>
        <taxon>Betaproteobacteria</taxon>
        <taxon>Burkholderiales</taxon>
        <taxon>Oxalobacteraceae</taxon>
        <taxon>Herbaspirillum</taxon>
    </lineage>
</organism>
<dbReference type="EMBL" id="JAQQFR010000024">
    <property type="protein sequence ID" value="MFL9881325.1"/>
    <property type="molecule type" value="Genomic_DNA"/>
</dbReference>
<proteinExistence type="predicted"/>
<name>A0ABW8ZFK0_9BURK</name>
<gene>
    <name evidence="1" type="ORF">PQR63_23210</name>
</gene>
<evidence type="ECO:0000313" key="1">
    <source>
        <dbReference type="EMBL" id="MFL9881325.1"/>
    </source>
</evidence>
<evidence type="ECO:0000313" key="2">
    <source>
        <dbReference type="Proteomes" id="UP001629214"/>
    </source>
</evidence>
<accession>A0ABW8ZFK0</accession>
<keyword evidence="2" id="KW-1185">Reference proteome</keyword>
<protein>
    <submittedName>
        <fullName evidence="1">Uncharacterized protein</fullName>
    </submittedName>
</protein>
<comment type="caution">
    <text evidence="1">The sequence shown here is derived from an EMBL/GenBank/DDBJ whole genome shotgun (WGS) entry which is preliminary data.</text>
</comment>
<dbReference type="RefSeq" id="WP_408170611.1">
    <property type="nucleotide sequence ID" value="NZ_JAQQFR010000024.1"/>
</dbReference>
<reference evidence="1 2" key="1">
    <citation type="journal article" date="2024" name="Chem. Sci.">
        <title>Discovery of megapolipeptins by genome mining of a Burkholderiales bacteria collection.</title>
        <authorList>
            <person name="Paulo B.S."/>
            <person name="Recchia M.J.J."/>
            <person name="Lee S."/>
            <person name="Fergusson C.H."/>
            <person name="Romanowski S.B."/>
            <person name="Hernandez A."/>
            <person name="Krull N."/>
            <person name="Liu D.Y."/>
            <person name="Cavanagh H."/>
            <person name="Bos A."/>
            <person name="Gray C.A."/>
            <person name="Murphy B.T."/>
            <person name="Linington R.G."/>
            <person name="Eustaquio A.S."/>
        </authorList>
    </citation>
    <scope>NUCLEOTIDE SEQUENCE [LARGE SCALE GENOMIC DNA]</scope>
    <source>
        <strain evidence="1 2">RL21-008-BIB-B</strain>
    </source>
</reference>
<dbReference type="Proteomes" id="UP001629214">
    <property type="component" value="Unassembled WGS sequence"/>
</dbReference>